<organism evidence="1 2">
    <name type="scientific">Candidatus Yanofskybacteria bacterium GW2011_GWB1_45_11</name>
    <dbReference type="NCBI Taxonomy" id="1619026"/>
    <lineage>
        <taxon>Bacteria</taxon>
        <taxon>Candidatus Yanofskyibacteriota</taxon>
    </lineage>
</organism>
<proteinExistence type="predicted"/>
<gene>
    <name evidence="1" type="ORF">UW90_C0010G0021</name>
</gene>
<dbReference type="InterPro" id="IPR039421">
    <property type="entry name" value="Type_1_exporter"/>
</dbReference>
<dbReference type="Gene3D" id="3.40.50.300">
    <property type="entry name" value="P-loop containing nucleotide triphosphate hydrolases"/>
    <property type="match status" value="1"/>
</dbReference>
<dbReference type="GO" id="GO:0015421">
    <property type="term" value="F:ABC-type oligopeptide transporter activity"/>
    <property type="evidence" value="ECO:0007669"/>
    <property type="project" value="TreeGrafter"/>
</dbReference>
<evidence type="ECO:0000313" key="1">
    <source>
        <dbReference type="EMBL" id="KKT89974.1"/>
    </source>
</evidence>
<dbReference type="Proteomes" id="UP000034368">
    <property type="component" value="Unassembled WGS sequence"/>
</dbReference>
<dbReference type="InterPro" id="IPR027417">
    <property type="entry name" value="P-loop_NTPase"/>
</dbReference>
<reference evidence="1 2" key="1">
    <citation type="journal article" date="2015" name="Nature">
        <title>rRNA introns, odd ribosomes, and small enigmatic genomes across a large radiation of phyla.</title>
        <authorList>
            <person name="Brown C.T."/>
            <person name="Hug L.A."/>
            <person name="Thomas B.C."/>
            <person name="Sharon I."/>
            <person name="Castelle C.J."/>
            <person name="Singh A."/>
            <person name="Wilkins M.J."/>
            <person name="Williams K.H."/>
            <person name="Banfield J.F."/>
        </authorList>
    </citation>
    <scope>NUCLEOTIDE SEQUENCE [LARGE SCALE GENOMIC DNA]</scope>
</reference>
<dbReference type="PANTHER" id="PTHR43394">
    <property type="entry name" value="ATP-DEPENDENT PERMEASE MDL1, MITOCHONDRIAL"/>
    <property type="match status" value="1"/>
</dbReference>
<dbReference type="SUPFAM" id="SSF52540">
    <property type="entry name" value="P-loop containing nucleoside triphosphate hydrolases"/>
    <property type="match status" value="1"/>
</dbReference>
<accession>A0A0G1P0T1</accession>
<name>A0A0G1P0T1_9BACT</name>
<dbReference type="PANTHER" id="PTHR43394:SF1">
    <property type="entry name" value="ATP-BINDING CASSETTE SUB-FAMILY B MEMBER 10, MITOCHONDRIAL"/>
    <property type="match status" value="1"/>
</dbReference>
<comment type="caution">
    <text evidence="1">The sequence shown here is derived from an EMBL/GenBank/DDBJ whole genome shotgun (WGS) entry which is preliminary data.</text>
</comment>
<protein>
    <submittedName>
        <fullName evidence="1">ABC transporter related protein</fullName>
    </submittedName>
</protein>
<dbReference type="EMBL" id="LCKD01000010">
    <property type="protein sequence ID" value="KKT89974.1"/>
    <property type="molecule type" value="Genomic_DNA"/>
</dbReference>
<dbReference type="AlphaFoldDB" id="A0A0G1P0T1"/>
<evidence type="ECO:0000313" key="2">
    <source>
        <dbReference type="Proteomes" id="UP000034368"/>
    </source>
</evidence>
<sequence length="95" mass="10505">VGIARALIKDPAIIIFDEATSSLDAAVEAEIRDAINEASKGRTTVLIAHRFSTIRYANRIIVMEEGRVAGEGKHEDLYKSCPPYRRLVDHQVATI</sequence>
<feature type="non-terminal residue" evidence="1">
    <location>
        <position position="1"/>
    </location>
</feature>